<proteinExistence type="predicted"/>
<dbReference type="EMBL" id="HBUE01329132">
    <property type="protein sequence ID" value="CAG6592357.1"/>
    <property type="molecule type" value="Transcribed_RNA"/>
</dbReference>
<evidence type="ECO:0000313" key="1">
    <source>
        <dbReference type="EMBL" id="CAG6592357.1"/>
    </source>
</evidence>
<reference evidence="1" key="1">
    <citation type="submission" date="2021-05" db="EMBL/GenBank/DDBJ databases">
        <authorList>
            <person name="Alioto T."/>
            <person name="Alioto T."/>
            <person name="Gomez Garrido J."/>
        </authorList>
    </citation>
    <scope>NUCLEOTIDE SEQUENCE</scope>
</reference>
<name>A0A8D8P7I4_CULPI</name>
<organism evidence="1">
    <name type="scientific">Culex pipiens</name>
    <name type="common">House mosquito</name>
    <dbReference type="NCBI Taxonomy" id="7175"/>
    <lineage>
        <taxon>Eukaryota</taxon>
        <taxon>Metazoa</taxon>
        <taxon>Ecdysozoa</taxon>
        <taxon>Arthropoda</taxon>
        <taxon>Hexapoda</taxon>
        <taxon>Insecta</taxon>
        <taxon>Pterygota</taxon>
        <taxon>Neoptera</taxon>
        <taxon>Endopterygota</taxon>
        <taxon>Diptera</taxon>
        <taxon>Nematocera</taxon>
        <taxon>Culicoidea</taxon>
        <taxon>Culicidae</taxon>
        <taxon>Culicinae</taxon>
        <taxon>Culicini</taxon>
        <taxon>Culex</taxon>
        <taxon>Culex</taxon>
    </lineage>
</organism>
<accession>A0A8D8P7I4</accession>
<dbReference type="AlphaFoldDB" id="A0A8D8P7I4"/>
<protein>
    <submittedName>
        <fullName evidence="1">(northern house mosquito) hypothetical protein</fullName>
    </submittedName>
</protein>
<dbReference type="EMBL" id="HBUE01222463">
    <property type="protein sequence ID" value="CAG6540288.1"/>
    <property type="molecule type" value="Transcribed_RNA"/>
</dbReference>
<sequence>MLRAFRTLRKVLSFKDLLRSQVLRRAPVINRLVSRTGIRLRRQHLIFPTLKLHVLRTLPVVGRPIRIHLRIVRDVILPPLQSLNLFHLNHRNRLLLVVIHNHQLVPNLNHRRQRLILLGHLIGNILRRSRSRNSNRKHPHRRRRRRAANRFRRSLQLFRLRPSRRRRHRTLTRLCNLRRPINQQILIRVPDVLHTLLTVIRDVHVQVLQVVRLFTVRRRRFH</sequence>